<dbReference type="SUPFAM" id="SSF81606">
    <property type="entry name" value="PP2C-like"/>
    <property type="match status" value="1"/>
</dbReference>
<comment type="caution">
    <text evidence="3">The sequence shown here is derived from an EMBL/GenBank/DDBJ whole genome shotgun (WGS) entry which is preliminary data.</text>
</comment>
<evidence type="ECO:0000313" key="3">
    <source>
        <dbReference type="EMBL" id="MVT70024.1"/>
    </source>
</evidence>
<dbReference type="AlphaFoldDB" id="A0A844T1R8"/>
<evidence type="ECO:0000256" key="1">
    <source>
        <dbReference type="SAM" id="MobiDB-lite"/>
    </source>
</evidence>
<reference evidence="3 4" key="1">
    <citation type="submission" date="2019-12" db="EMBL/GenBank/DDBJ databases">
        <title>Draft genome sequences Bradyrhizobium cajani AMBPC1010, Bradyrhizobium pachyrhizi AMBPC1040 and Bradyrhizobium yuanmingense ALSPC3051, three plant growth promoting strains isolated from nodules of Cajanus cajan L. in Dominican Republic.</title>
        <authorList>
            <person name="Flores-Felix J.D."/>
            <person name="Araujo J."/>
            <person name="Diaz-Alcantara C."/>
            <person name="Gonzalez-Andres F."/>
            <person name="Velazquez E."/>
        </authorList>
    </citation>
    <scope>NUCLEOTIDE SEQUENCE [LARGE SCALE GENOMIC DNA]</scope>
    <source>
        <strain evidence="3 4">1040</strain>
    </source>
</reference>
<sequence>MLGTLIRDWLENVSEQRSTQLVLDQKIVLATDVGLQRNENQDRVAALQFTPNNSTMRPFICVAVSDGMGGMLNGAECATITIAELFSSLISNAEVSADAKLRTAASHSNEAVYQFAKGKGGATLSAVLVENDGSAYYLNVGDSRIYVVPNDRSDIVRATIDDTLHEAFGGQSRELVQFVGIGRVMLPRIDRLPRDARSVFITSDGAHYFDPSIFKQIILEADTVRRGSERIIAIARWLGGPDNASIAAFHPSEILSKLTQKPGSVATIWSGGGELQLAYAPQQVAYGGGASEAPPPPIESASEASSSEIDSKRKQSRSRRKASKEKSSTKQLEIKIESGENNDDADS</sequence>
<gene>
    <name evidence="3" type="ORF">GPL21_33615</name>
</gene>
<dbReference type="InterPro" id="IPR036457">
    <property type="entry name" value="PPM-type-like_dom_sf"/>
</dbReference>
<feature type="compositionally biased region" description="Basic residues" evidence="1">
    <location>
        <begin position="314"/>
        <end position="323"/>
    </location>
</feature>
<dbReference type="Pfam" id="PF13672">
    <property type="entry name" value="PP2C_2"/>
    <property type="match status" value="1"/>
</dbReference>
<keyword evidence="4" id="KW-1185">Reference proteome</keyword>
<accession>A0A844T1R8</accession>
<feature type="region of interest" description="Disordered" evidence="1">
    <location>
        <begin position="287"/>
        <end position="347"/>
    </location>
</feature>
<dbReference type="RefSeq" id="WP_157348116.1">
    <property type="nucleotide sequence ID" value="NZ_WQNF01000037.1"/>
</dbReference>
<organism evidence="3 4">
    <name type="scientific">Bradyrhizobium pachyrhizi</name>
    <dbReference type="NCBI Taxonomy" id="280333"/>
    <lineage>
        <taxon>Bacteria</taxon>
        <taxon>Pseudomonadati</taxon>
        <taxon>Pseudomonadota</taxon>
        <taxon>Alphaproteobacteria</taxon>
        <taxon>Hyphomicrobiales</taxon>
        <taxon>Nitrobacteraceae</taxon>
        <taxon>Bradyrhizobium</taxon>
    </lineage>
</organism>
<evidence type="ECO:0000313" key="4">
    <source>
        <dbReference type="Proteomes" id="UP000436468"/>
    </source>
</evidence>
<dbReference type="InterPro" id="IPR001932">
    <property type="entry name" value="PPM-type_phosphatase-like_dom"/>
</dbReference>
<dbReference type="Gene3D" id="3.60.40.10">
    <property type="entry name" value="PPM-type phosphatase domain"/>
    <property type="match status" value="1"/>
</dbReference>
<feature type="compositionally biased region" description="Low complexity" evidence="1">
    <location>
        <begin position="299"/>
        <end position="308"/>
    </location>
</feature>
<dbReference type="Proteomes" id="UP000436468">
    <property type="component" value="Unassembled WGS sequence"/>
</dbReference>
<dbReference type="EMBL" id="WQNF01000037">
    <property type="protein sequence ID" value="MVT70024.1"/>
    <property type="molecule type" value="Genomic_DNA"/>
</dbReference>
<proteinExistence type="predicted"/>
<evidence type="ECO:0000259" key="2">
    <source>
        <dbReference type="PROSITE" id="PS51746"/>
    </source>
</evidence>
<feature type="compositionally biased region" description="Basic and acidic residues" evidence="1">
    <location>
        <begin position="324"/>
        <end position="338"/>
    </location>
</feature>
<feature type="domain" description="PPM-type phosphatase" evidence="2">
    <location>
        <begin position="26"/>
        <end position="347"/>
    </location>
</feature>
<name>A0A844T1R8_9BRAD</name>
<protein>
    <recommendedName>
        <fullName evidence="2">PPM-type phosphatase domain-containing protein</fullName>
    </recommendedName>
</protein>
<dbReference type="PROSITE" id="PS51746">
    <property type="entry name" value="PPM_2"/>
    <property type="match status" value="1"/>
</dbReference>